<dbReference type="RefSeq" id="WP_184086220.1">
    <property type="nucleotide sequence ID" value="NZ_JACIJF010000003.1"/>
</dbReference>
<evidence type="ECO:0000313" key="3">
    <source>
        <dbReference type="EMBL" id="MBB5710383.1"/>
    </source>
</evidence>
<evidence type="ECO:0000256" key="1">
    <source>
        <dbReference type="SAM" id="MobiDB-lite"/>
    </source>
</evidence>
<accession>A0A840YQE6</accession>
<feature type="transmembrane region" description="Helical" evidence="2">
    <location>
        <begin position="6"/>
        <end position="27"/>
    </location>
</feature>
<proteinExistence type="predicted"/>
<evidence type="ECO:0000256" key="2">
    <source>
        <dbReference type="SAM" id="Phobius"/>
    </source>
</evidence>
<sequence>MDLSNIQGVMVIVGPILLAIAIAWAMLHNRGSRKDVAHTEAATRERYDQQDREDKARQNGGVA</sequence>
<keyword evidence="4" id="KW-1185">Reference proteome</keyword>
<keyword evidence="2" id="KW-0812">Transmembrane</keyword>
<feature type="compositionally biased region" description="Basic and acidic residues" evidence="1">
    <location>
        <begin position="32"/>
        <end position="57"/>
    </location>
</feature>
<comment type="caution">
    <text evidence="3">The sequence shown here is derived from an EMBL/GenBank/DDBJ whole genome shotgun (WGS) entry which is preliminary data.</text>
</comment>
<protein>
    <submittedName>
        <fullName evidence="3">Uncharacterized protein</fullName>
    </submittedName>
</protein>
<name>A0A840YQE6_9SPHN</name>
<evidence type="ECO:0000313" key="4">
    <source>
        <dbReference type="Proteomes" id="UP000527143"/>
    </source>
</evidence>
<gene>
    <name evidence="3" type="ORF">FHT02_001611</name>
</gene>
<organism evidence="3 4">
    <name type="scientific">Sphingomonas xinjiangensis</name>
    <dbReference type="NCBI Taxonomy" id="643568"/>
    <lineage>
        <taxon>Bacteria</taxon>
        <taxon>Pseudomonadati</taxon>
        <taxon>Pseudomonadota</taxon>
        <taxon>Alphaproteobacteria</taxon>
        <taxon>Sphingomonadales</taxon>
        <taxon>Sphingomonadaceae</taxon>
        <taxon>Sphingomonas</taxon>
    </lineage>
</organism>
<dbReference type="EMBL" id="JACIJF010000003">
    <property type="protein sequence ID" value="MBB5710383.1"/>
    <property type="molecule type" value="Genomic_DNA"/>
</dbReference>
<dbReference type="Proteomes" id="UP000527143">
    <property type="component" value="Unassembled WGS sequence"/>
</dbReference>
<keyword evidence="2" id="KW-1133">Transmembrane helix</keyword>
<reference evidence="3 4" key="1">
    <citation type="submission" date="2020-08" db="EMBL/GenBank/DDBJ databases">
        <title>Genomic Encyclopedia of Type Strains, Phase IV (KMG-IV): sequencing the most valuable type-strain genomes for metagenomic binning, comparative biology and taxonomic classification.</title>
        <authorList>
            <person name="Goeker M."/>
        </authorList>
    </citation>
    <scope>NUCLEOTIDE SEQUENCE [LARGE SCALE GENOMIC DNA]</scope>
    <source>
        <strain evidence="3 4">DSM 26736</strain>
    </source>
</reference>
<feature type="region of interest" description="Disordered" evidence="1">
    <location>
        <begin position="32"/>
        <end position="63"/>
    </location>
</feature>
<dbReference type="AlphaFoldDB" id="A0A840YQE6"/>
<keyword evidence="2" id="KW-0472">Membrane</keyword>